<evidence type="ECO:0000256" key="1">
    <source>
        <dbReference type="SAM" id="Phobius"/>
    </source>
</evidence>
<reference evidence="2 3" key="1">
    <citation type="journal article" date="2010" name="Cell">
        <title>The genome of Naegleria gruberi illuminates early eukaryotic versatility.</title>
        <authorList>
            <person name="Fritz-Laylin L.K."/>
            <person name="Prochnik S.E."/>
            <person name="Ginger M.L."/>
            <person name="Dacks J.B."/>
            <person name="Carpenter M.L."/>
            <person name="Field M.C."/>
            <person name="Kuo A."/>
            <person name="Paredez A."/>
            <person name="Chapman J."/>
            <person name="Pham J."/>
            <person name="Shu S."/>
            <person name="Neupane R."/>
            <person name="Cipriano M."/>
            <person name="Mancuso J."/>
            <person name="Tu H."/>
            <person name="Salamov A."/>
            <person name="Lindquist E."/>
            <person name="Shapiro H."/>
            <person name="Lucas S."/>
            <person name="Grigoriev I.V."/>
            <person name="Cande W.Z."/>
            <person name="Fulton C."/>
            <person name="Rokhsar D.S."/>
            <person name="Dawson S.C."/>
        </authorList>
    </citation>
    <scope>NUCLEOTIDE SEQUENCE [LARGE SCALE GENOMIC DNA]</scope>
    <source>
        <strain evidence="2 3">NEG-M</strain>
    </source>
</reference>
<dbReference type="GeneID" id="8853281"/>
<keyword evidence="3" id="KW-1185">Reference proteome</keyword>
<feature type="transmembrane region" description="Helical" evidence="1">
    <location>
        <begin position="369"/>
        <end position="392"/>
    </location>
</feature>
<feature type="transmembrane region" description="Helical" evidence="1">
    <location>
        <begin position="404"/>
        <end position="426"/>
    </location>
</feature>
<keyword evidence="1" id="KW-0472">Membrane</keyword>
<feature type="transmembrane region" description="Helical" evidence="1">
    <location>
        <begin position="112"/>
        <end position="135"/>
    </location>
</feature>
<dbReference type="Proteomes" id="UP000006671">
    <property type="component" value="Unassembled WGS sequence"/>
</dbReference>
<evidence type="ECO:0000313" key="2">
    <source>
        <dbReference type="EMBL" id="EFC43221.1"/>
    </source>
</evidence>
<dbReference type="RefSeq" id="XP_002675965.1">
    <property type="nucleotide sequence ID" value="XM_002675919.1"/>
</dbReference>
<feature type="transmembrane region" description="Helical" evidence="1">
    <location>
        <begin position="147"/>
        <end position="173"/>
    </location>
</feature>
<evidence type="ECO:0000313" key="3">
    <source>
        <dbReference type="Proteomes" id="UP000006671"/>
    </source>
</evidence>
<name>D2VJ54_NAEGR</name>
<keyword evidence="1" id="KW-0812">Transmembrane</keyword>
<dbReference type="KEGG" id="ngr:NAEGRDRAFT_68912"/>
<keyword evidence="1" id="KW-1133">Transmembrane helix</keyword>
<feature type="transmembrane region" description="Helical" evidence="1">
    <location>
        <begin position="69"/>
        <end position="91"/>
    </location>
</feature>
<dbReference type="EMBL" id="GG738875">
    <property type="protein sequence ID" value="EFC43221.1"/>
    <property type="molecule type" value="Genomic_DNA"/>
</dbReference>
<gene>
    <name evidence="2" type="ORF">NAEGRDRAFT_68912</name>
</gene>
<proteinExistence type="predicted"/>
<protein>
    <submittedName>
        <fullName evidence="2">Predicted protein</fullName>
    </submittedName>
</protein>
<dbReference type="AlphaFoldDB" id="D2VJ54"/>
<feature type="transmembrane region" description="Helical" evidence="1">
    <location>
        <begin position="307"/>
        <end position="329"/>
    </location>
</feature>
<sequence length="428" mass="48421">MSFHHQPHADVITSLSYNIFETLSNDSITINNNNTYNKYNDSAVCHPLLLALGNRSEKGLCDDMTSSTVISAIVLFLHTMLVLVSVGGLVYKLRKLHVLKKKQKQVVNYLQVARNPLLMVIGALIGWSYTFMLMGRVLIGRKVYPCFIFSLIYFIAIPALSNTIIMRCIRLLILTKLNELKVRIGRRQYYLHATTSSDNMKSMIEENTNISQNQVEKELETVTSLDSLSISNSSLAGNQNSTNLSALTVGRTSGILSQFVIEPKDSNADDDENNVEEEMIFRKETLLESFERGKLLSIMRFLVSSKFVLLSYVVVIGFHLSIYFIIAIIDYFNYQNDTSVKTNQKRNSFTIDSYLFSPSGCGVGAYNQYIFISYFCFYGLIGILLSIIAFFAKRDVWNIKIEVVIINLFWAAIVLAFSIPSLFTIITT</sequence>
<organism evidence="3">
    <name type="scientific">Naegleria gruberi</name>
    <name type="common">Amoeba</name>
    <dbReference type="NCBI Taxonomy" id="5762"/>
    <lineage>
        <taxon>Eukaryota</taxon>
        <taxon>Discoba</taxon>
        <taxon>Heterolobosea</taxon>
        <taxon>Tetramitia</taxon>
        <taxon>Eutetramitia</taxon>
        <taxon>Vahlkampfiidae</taxon>
        <taxon>Naegleria</taxon>
    </lineage>
</organism>
<dbReference type="InParanoid" id="D2VJ54"/>
<dbReference type="VEuPathDB" id="AmoebaDB:NAEGRDRAFT_68912"/>
<accession>D2VJ54</accession>